<evidence type="ECO:0000256" key="2">
    <source>
        <dbReference type="ARBA" id="ARBA00022741"/>
    </source>
</evidence>
<dbReference type="EC" id="6.3.3.2" evidence="5"/>
<dbReference type="GO" id="GO:0009396">
    <property type="term" value="P:folic acid-containing compound biosynthetic process"/>
    <property type="evidence" value="ECO:0007669"/>
    <property type="project" value="TreeGrafter"/>
</dbReference>
<name>A0A0T6DTE8_9GAMM</name>
<keyword evidence="3 4" id="KW-0067">ATP-binding</keyword>
<sequence>MSKSAPHQSDMSLDKIPMHSETMPTEPKILNSQEPTLSNPPRRHFTRQRRQLSDGARRNLAQAASLHLSKLQQRLSKNARIGLYYNGFGELPTQPLLDWCKCLGYLPYLPVVGSLGRTSNGSDDKRLRFVPVYHSKLVNVPTRIHQLGMKQNHSRALLWASELDVIICPLVAVDKHGNRMGMGGGFYDTTLGKSYRSGASRPLKIGWCYDFQVVEQLAHQPWDVPLDGLITPNGIRWF</sequence>
<dbReference type="Gene3D" id="3.40.50.10420">
    <property type="entry name" value="NagB/RpiA/CoA transferase-like"/>
    <property type="match status" value="1"/>
</dbReference>
<keyword evidence="8" id="KW-1185">Reference proteome</keyword>
<protein>
    <recommendedName>
        <fullName evidence="5">5-formyltetrahydrofolate cyclo-ligase</fullName>
        <ecNumber evidence="5">6.3.3.2</ecNumber>
    </recommendedName>
</protein>
<dbReference type="InterPro" id="IPR037171">
    <property type="entry name" value="NagB/RpiA_transferase-like"/>
</dbReference>
<feature type="binding site" evidence="4">
    <location>
        <position position="90"/>
    </location>
    <ligand>
        <name>substrate</name>
    </ligand>
</feature>
<dbReference type="GO" id="GO:0046872">
    <property type="term" value="F:metal ion binding"/>
    <property type="evidence" value="ECO:0007669"/>
    <property type="project" value="UniProtKB-KW"/>
</dbReference>
<comment type="similarity">
    <text evidence="1 5">Belongs to the 5-formyltetrahydrofolate cyclo-ligase family.</text>
</comment>
<dbReference type="GO" id="GO:0030272">
    <property type="term" value="F:5-formyltetrahydrofolate cyclo-ligase activity"/>
    <property type="evidence" value="ECO:0007669"/>
    <property type="project" value="UniProtKB-EC"/>
</dbReference>
<gene>
    <name evidence="7" type="ORF">AS194_05985</name>
</gene>
<evidence type="ECO:0000313" key="8">
    <source>
        <dbReference type="Proteomes" id="UP000051202"/>
    </source>
</evidence>
<evidence type="ECO:0000256" key="5">
    <source>
        <dbReference type="RuleBase" id="RU361279"/>
    </source>
</evidence>
<comment type="catalytic activity">
    <reaction evidence="5">
        <text>(6S)-5-formyl-5,6,7,8-tetrahydrofolate + ATP = (6R)-5,10-methenyltetrahydrofolate + ADP + phosphate</text>
        <dbReference type="Rhea" id="RHEA:10488"/>
        <dbReference type="ChEBI" id="CHEBI:30616"/>
        <dbReference type="ChEBI" id="CHEBI:43474"/>
        <dbReference type="ChEBI" id="CHEBI:57455"/>
        <dbReference type="ChEBI" id="CHEBI:57457"/>
        <dbReference type="ChEBI" id="CHEBI:456216"/>
        <dbReference type="EC" id="6.3.3.2"/>
    </reaction>
</comment>
<dbReference type="GO" id="GO:0035999">
    <property type="term" value="P:tetrahydrofolate interconversion"/>
    <property type="evidence" value="ECO:0007669"/>
    <property type="project" value="TreeGrafter"/>
</dbReference>
<keyword evidence="5" id="KW-0460">Magnesium</keyword>
<feature type="binding site" evidence="4">
    <location>
        <begin position="179"/>
        <end position="187"/>
    </location>
    <ligand>
        <name>ATP</name>
        <dbReference type="ChEBI" id="CHEBI:30616"/>
    </ligand>
</feature>
<evidence type="ECO:0000256" key="3">
    <source>
        <dbReference type="ARBA" id="ARBA00022840"/>
    </source>
</evidence>
<dbReference type="InterPro" id="IPR024185">
    <property type="entry name" value="FTHF_cligase-like_sf"/>
</dbReference>
<dbReference type="AlphaFoldDB" id="A0A0T6DTE8"/>
<proteinExistence type="inferred from homology"/>
<feature type="compositionally biased region" description="Polar residues" evidence="6">
    <location>
        <begin position="1"/>
        <end position="11"/>
    </location>
</feature>
<evidence type="ECO:0000313" key="7">
    <source>
        <dbReference type="EMBL" id="KRU23104.1"/>
    </source>
</evidence>
<evidence type="ECO:0000256" key="1">
    <source>
        <dbReference type="ARBA" id="ARBA00010638"/>
    </source>
</evidence>
<dbReference type="PANTHER" id="PTHR23407:SF1">
    <property type="entry name" value="5-FORMYLTETRAHYDROFOLATE CYCLO-LIGASE"/>
    <property type="match status" value="1"/>
</dbReference>
<dbReference type="STRING" id="554343.AS194_05985"/>
<dbReference type="PIRSF" id="PIRSF006806">
    <property type="entry name" value="FTHF_cligase"/>
    <property type="match status" value="1"/>
</dbReference>
<dbReference type="Pfam" id="PF01812">
    <property type="entry name" value="5-FTHF_cyc-lig"/>
    <property type="match status" value="1"/>
</dbReference>
<keyword evidence="2 4" id="KW-0547">Nucleotide-binding</keyword>
<organism evidence="7 8">
    <name type="scientific">Psychrobacter piscatorii</name>
    <dbReference type="NCBI Taxonomy" id="554343"/>
    <lineage>
        <taxon>Bacteria</taxon>
        <taxon>Pseudomonadati</taxon>
        <taxon>Pseudomonadota</taxon>
        <taxon>Gammaproteobacteria</taxon>
        <taxon>Moraxellales</taxon>
        <taxon>Moraxellaceae</taxon>
        <taxon>Psychrobacter</taxon>
    </lineage>
</organism>
<dbReference type="PANTHER" id="PTHR23407">
    <property type="entry name" value="ATPASE INHIBITOR/5-FORMYLTETRAHYDROFOLATE CYCLO-LIGASE"/>
    <property type="match status" value="1"/>
</dbReference>
<dbReference type="NCBIfam" id="TIGR02727">
    <property type="entry name" value="MTHFS_bact"/>
    <property type="match status" value="1"/>
</dbReference>
<accession>A0A0T6DTE8</accession>
<comment type="caution">
    <text evidence="7">The sequence shown here is derived from an EMBL/GenBank/DDBJ whole genome shotgun (WGS) entry which is preliminary data.</text>
</comment>
<keyword evidence="5" id="KW-0479">Metal-binding</keyword>
<reference evidence="7 8" key="1">
    <citation type="submission" date="2015-11" db="EMBL/GenBank/DDBJ databases">
        <title>Permanent draft genome of Psychrobacter piscatorii LQ58.</title>
        <authorList>
            <person name="Zhou M."/>
            <person name="Dong B."/>
            <person name="Liu Q."/>
        </authorList>
    </citation>
    <scope>NUCLEOTIDE SEQUENCE [LARGE SCALE GENOMIC DNA]</scope>
    <source>
        <strain evidence="7 8">LQ58</strain>
    </source>
</reference>
<dbReference type="GO" id="GO:0005524">
    <property type="term" value="F:ATP binding"/>
    <property type="evidence" value="ECO:0007669"/>
    <property type="project" value="UniProtKB-KW"/>
</dbReference>
<comment type="cofactor">
    <cofactor evidence="5">
        <name>Mg(2+)</name>
        <dbReference type="ChEBI" id="CHEBI:18420"/>
    </cofactor>
</comment>
<dbReference type="Proteomes" id="UP000051202">
    <property type="component" value="Unassembled WGS sequence"/>
</dbReference>
<evidence type="ECO:0000256" key="4">
    <source>
        <dbReference type="PIRSR" id="PIRSR006806-1"/>
    </source>
</evidence>
<dbReference type="InterPro" id="IPR002698">
    <property type="entry name" value="FTHF_cligase"/>
</dbReference>
<dbReference type="SUPFAM" id="SSF100950">
    <property type="entry name" value="NagB/RpiA/CoA transferase-like"/>
    <property type="match status" value="1"/>
</dbReference>
<evidence type="ECO:0000256" key="6">
    <source>
        <dbReference type="SAM" id="MobiDB-lite"/>
    </source>
</evidence>
<keyword evidence="7" id="KW-0436">Ligase</keyword>
<feature type="compositionally biased region" description="Polar residues" evidence="6">
    <location>
        <begin position="30"/>
        <end position="39"/>
    </location>
</feature>
<dbReference type="EMBL" id="LNDJ01000051">
    <property type="protein sequence ID" value="KRU23104.1"/>
    <property type="molecule type" value="Genomic_DNA"/>
</dbReference>
<feature type="region of interest" description="Disordered" evidence="6">
    <location>
        <begin position="1"/>
        <end position="44"/>
    </location>
</feature>